<dbReference type="RefSeq" id="WP_154458085.1">
    <property type="nucleotide sequence ID" value="NZ_VUMV01000004.1"/>
</dbReference>
<dbReference type="GO" id="GO:0016787">
    <property type="term" value="F:hydrolase activity"/>
    <property type="evidence" value="ECO:0007669"/>
    <property type="project" value="InterPro"/>
</dbReference>
<dbReference type="EMBL" id="VUMV01000004">
    <property type="protein sequence ID" value="MST82185.1"/>
    <property type="molecule type" value="Genomic_DNA"/>
</dbReference>
<dbReference type="SUPFAM" id="SSF53474">
    <property type="entry name" value="alpha/beta-Hydrolases"/>
    <property type="match status" value="1"/>
</dbReference>
<proteinExistence type="predicted"/>
<dbReference type="PANTHER" id="PTHR21562">
    <property type="entry name" value="NOTUM-RELATED"/>
    <property type="match status" value="1"/>
</dbReference>
<evidence type="ECO:0000313" key="1">
    <source>
        <dbReference type="EMBL" id="MST82185.1"/>
    </source>
</evidence>
<accession>A0A7X2P8H9</accession>
<sequence length="390" mass="45085">MQKQNLTRNQITMEYIGDFVENRIGERIEKRYEAPVLEGMPEKQVWYRIPIPEGLSGDGSGYHIYLKKAESSHLCVFLSGGGVAWNEYTAARPVTGAKVAAGLPNYYWNNLRPFTQIMNINTGITELGNPRNPFEHWNIVVITYATGDFHVGEADFPYTAEDGSQQVLHFHGHINFQKAMKVGKSFFPDPDKILIAGDSAGAFAVPAVTNEILEDYYPECRDVTLLSDSAQLLYRRWRRTAREVWGAPESVWEPLHSSNITVDWYRNLHQIWGDRLRYLYAGSPRDYLLSSYYNDVANKSYTTNHEIQEIYFRQMRQMLKELKEITDRFGFFVYNFRNLRMMLGGTVHTIVRHRNFYFRTRAGVSMAEWLGDAVNGKIRDIGMEFLDVLP</sequence>
<organism evidence="1 2">
    <name type="scientific">Bilifractor porci</name>
    <dbReference type="NCBI Taxonomy" id="2606636"/>
    <lineage>
        <taxon>Bacteria</taxon>
        <taxon>Bacillati</taxon>
        <taxon>Bacillota</taxon>
        <taxon>Clostridia</taxon>
        <taxon>Lachnospirales</taxon>
        <taxon>Lachnospiraceae</taxon>
        <taxon>Bilifractor</taxon>
    </lineage>
</organism>
<evidence type="ECO:0000313" key="2">
    <source>
        <dbReference type="Proteomes" id="UP000466864"/>
    </source>
</evidence>
<dbReference type="AlphaFoldDB" id="A0A7X2P8H9"/>
<protein>
    <submittedName>
        <fullName evidence="1">Pectin acetylesterase</fullName>
    </submittedName>
</protein>
<dbReference type="PANTHER" id="PTHR21562:SF83">
    <property type="entry name" value="PECTIN ACETYLESTERASE 4"/>
    <property type="match status" value="1"/>
</dbReference>
<dbReference type="Gene3D" id="3.40.50.1820">
    <property type="entry name" value="alpha/beta hydrolase"/>
    <property type="match status" value="1"/>
</dbReference>
<dbReference type="Pfam" id="PF03283">
    <property type="entry name" value="PAE"/>
    <property type="match status" value="1"/>
</dbReference>
<reference evidence="1 2" key="1">
    <citation type="submission" date="2019-08" db="EMBL/GenBank/DDBJ databases">
        <title>In-depth cultivation of the pig gut microbiome towards novel bacterial diversity and tailored functional studies.</title>
        <authorList>
            <person name="Wylensek D."/>
            <person name="Hitch T.C.A."/>
            <person name="Clavel T."/>
        </authorList>
    </citation>
    <scope>NUCLEOTIDE SEQUENCE [LARGE SCALE GENOMIC DNA]</scope>
    <source>
        <strain evidence="1 2">Oil+RF-744-WCA-WT-13</strain>
    </source>
</reference>
<dbReference type="InterPro" id="IPR029058">
    <property type="entry name" value="AB_hydrolase_fold"/>
</dbReference>
<keyword evidence="2" id="KW-1185">Reference proteome</keyword>
<name>A0A7X2P8H9_9FIRM</name>
<comment type="caution">
    <text evidence="1">The sequence shown here is derived from an EMBL/GenBank/DDBJ whole genome shotgun (WGS) entry which is preliminary data.</text>
</comment>
<gene>
    <name evidence="1" type="ORF">FYJ60_07640</name>
</gene>
<dbReference type="Proteomes" id="UP000466864">
    <property type="component" value="Unassembled WGS sequence"/>
</dbReference>
<dbReference type="InterPro" id="IPR004963">
    <property type="entry name" value="PAE/NOTUM"/>
</dbReference>